<accession>A0A3M8RNJ4</accession>
<dbReference type="EMBL" id="RIZI01000124">
    <property type="protein sequence ID" value="RNF68250.1"/>
    <property type="molecule type" value="Genomic_DNA"/>
</dbReference>
<evidence type="ECO:0000256" key="1">
    <source>
        <dbReference type="SAM" id="MobiDB-lite"/>
    </source>
</evidence>
<gene>
    <name evidence="2" type="ORF">EC580_03330</name>
</gene>
<reference evidence="2" key="1">
    <citation type="submission" date="2018-10" db="EMBL/GenBank/DDBJ databases">
        <title>Acidithiobacillus sulfuriphilus sp. nov.: an extremely acidophilic sulfur-oxidizing chemolithotroph isolated from a neutral pH environment.</title>
        <authorList>
            <person name="Falagan C."/>
            <person name="Moya-Beltran A."/>
            <person name="Quatrini R."/>
            <person name="Johnson D.B."/>
        </authorList>
    </citation>
    <scope>NUCLEOTIDE SEQUENCE [LARGE SCALE GENOMIC DNA]</scope>
    <source>
        <strain evidence="2">CJ-2</strain>
    </source>
</reference>
<protein>
    <submittedName>
        <fullName evidence="2">DUF3568 family protein</fullName>
    </submittedName>
</protein>
<name>A0A3M8RNJ4_9PROT</name>
<dbReference type="Pfam" id="PF12092">
    <property type="entry name" value="DUF3568"/>
    <property type="match status" value="1"/>
</dbReference>
<dbReference type="RefSeq" id="WP_123102170.1">
    <property type="nucleotide sequence ID" value="NZ_CP127527.1"/>
</dbReference>
<dbReference type="InterPro" id="IPR021952">
    <property type="entry name" value="Flpp3-like"/>
</dbReference>
<feature type="region of interest" description="Disordered" evidence="1">
    <location>
        <begin position="151"/>
        <end position="171"/>
    </location>
</feature>
<proteinExistence type="predicted"/>
<dbReference type="AlphaFoldDB" id="A0A3M8RNJ4"/>
<comment type="caution">
    <text evidence="2">The sequence shown here is derived from an EMBL/GenBank/DDBJ whole genome shotgun (WGS) entry which is preliminary data.</text>
</comment>
<organism evidence="2">
    <name type="scientific">Acidithiobacillus sulfuriphilus</name>
    <dbReference type="NCBI Taxonomy" id="1867749"/>
    <lineage>
        <taxon>Bacteria</taxon>
        <taxon>Pseudomonadati</taxon>
        <taxon>Pseudomonadota</taxon>
        <taxon>Acidithiobacillia</taxon>
        <taxon>Acidithiobacillales</taxon>
        <taxon>Acidithiobacillaceae</taxon>
        <taxon>Acidithiobacillus</taxon>
    </lineage>
</organism>
<dbReference type="OrthoDB" id="5298726at2"/>
<evidence type="ECO:0000313" key="2">
    <source>
        <dbReference type="EMBL" id="RNF68250.1"/>
    </source>
</evidence>
<sequence length="171" mass="17427">MSGKMLQGGRWALIALGCAAVAMPLSGCVALLGAGAGGGAVAYVENGGIANYYAYYPVSLQQASAASQAALQQMGIAYNGNIRKTSNVELMEGTTRDGETVKITFTSMSTQVTKVNVRVGTFGDKAISLQFQKTLSQHLGMAASAVAPASTAPGEAAAPPAQAQQQTIPLQ</sequence>